<organism evidence="1 2">
    <name type="scientific">Henriciella mobilis</name>
    <dbReference type="NCBI Taxonomy" id="2305467"/>
    <lineage>
        <taxon>Bacteria</taxon>
        <taxon>Pseudomonadati</taxon>
        <taxon>Pseudomonadota</taxon>
        <taxon>Alphaproteobacteria</taxon>
        <taxon>Hyphomonadales</taxon>
        <taxon>Hyphomonadaceae</taxon>
        <taxon>Henriciella</taxon>
    </lineage>
</organism>
<sequence length="154" mass="15830">MMMTDDRLHALIAAFGADPTAWPEEERAAAEAHLAAHTDRFAAALEEARALDLAFAATDIPDAPAGLAARILAEAPQAARPGASWAGRLGDILFPNGLRWPAGATAAALVMGLTAGVFTAPATADDGYQTVSEDLVYGALGYGGFDAYVEEVSG</sequence>
<keyword evidence="2" id="KW-1185">Reference proteome</keyword>
<evidence type="ECO:0000313" key="1">
    <source>
        <dbReference type="EMBL" id="RIJ28480.1"/>
    </source>
</evidence>
<gene>
    <name evidence="1" type="ORF">D1223_13950</name>
</gene>
<dbReference type="AlphaFoldDB" id="A0A399RAK4"/>
<dbReference type="RefSeq" id="WP_119377015.1">
    <property type="nucleotide sequence ID" value="NZ_QWFX01000013.1"/>
</dbReference>
<dbReference type="EMBL" id="QWFX01000013">
    <property type="protein sequence ID" value="RIJ28480.1"/>
    <property type="molecule type" value="Genomic_DNA"/>
</dbReference>
<dbReference type="OrthoDB" id="7619622at2"/>
<accession>A0A399RAK4</accession>
<dbReference type="Proteomes" id="UP000266385">
    <property type="component" value="Unassembled WGS sequence"/>
</dbReference>
<name>A0A399RAK4_9PROT</name>
<evidence type="ECO:0000313" key="2">
    <source>
        <dbReference type="Proteomes" id="UP000266385"/>
    </source>
</evidence>
<proteinExistence type="predicted"/>
<comment type="caution">
    <text evidence="1">The sequence shown here is derived from an EMBL/GenBank/DDBJ whole genome shotgun (WGS) entry which is preliminary data.</text>
</comment>
<protein>
    <submittedName>
        <fullName evidence="1">Uncharacterized protein</fullName>
    </submittedName>
</protein>
<reference evidence="1 2" key="1">
    <citation type="submission" date="2018-08" db="EMBL/GenBank/DDBJ databases">
        <title>Henriciella mobilis sp. nov., isolated from seawater.</title>
        <authorList>
            <person name="Cheng H."/>
            <person name="Wu Y.-H."/>
            <person name="Xu X.-W."/>
            <person name="Guo L.-L."/>
        </authorList>
    </citation>
    <scope>NUCLEOTIDE SEQUENCE [LARGE SCALE GENOMIC DNA]</scope>
    <source>
        <strain evidence="1 2">JN25</strain>
    </source>
</reference>